<feature type="region of interest" description="Disordered" evidence="14">
    <location>
        <begin position="1"/>
        <end position="29"/>
    </location>
</feature>
<evidence type="ECO:0000256" key="4">
    <source>
        <dbReference type="ARBA" id="ARBA00021301"/>
    </source>
</evidence>
<evidence type="ECO:0000256" key="6">
    <source>
        <dbReference type="ARBA" id="ARBA00022701"/>
    </source>
</evidence>
<keyword evidence="11" id="KW-0966">Cell projection</keyword>
<evidence type="ECO:0000256" key="13">
    <source>
        <dbReference type="SAM" id="Coils"/>
    </source>
</evidence>
<accession>A0A8B7NQU1</accession>
<evidence type="ECO:0000256" key="1">
    <source>
        <dbReference type="ARBA" id="ARBA00004230"/>
    </source>
</evidence>
<evidence type="ECO:0000256" key="8">
    <source>
        <dbReference type="ARBA" id="ARBA00023054"/>
    </source>
</evidence>
<keyword evidence="10" id="KW-0206">Cytoskeleton</keyword>
<dbReference type="OMA" id="MELTNHY"/>
<dbReference type="GO" id="GO:0048870">
    <property type="term" value="P:cell motility"/>
    <property type="evidence" value="ECO:0007669"/>
    <property type="project" value="InterPro"/>
</dbReference>
<reference evidence="17" key="1">
    <citation type="submission" date="2025-08" db="UniProtKB">
        <authorList>
            <consortium name="RefSeq"/>
        </authorList>
    </citation>
    <scope>IDENTIFICATION</scope>
    <source>
        <tissue evidence="17">Whole organism</tissue>
    </source>
</reference>
<feature type="compositionally biased region" description="Polar residues" evidence="14">
    <location>
        <begin position="306"/>
        <end position="321"/>
    </location>
</feature>
<keyword evidence="9" id="KW-0969">Cilium</keyword>
<protein>
    <recommendedName>
        <fullName evidence="4">Dynein regulatory complex subunit 4</fullName>
    </recommendedName>
    <alternativeName>
        <fullName evidence="12">Growth arrest-specific protein 8</fullName>
    </alternativeName>
</protein>
<dbReference type="PANTHER" id="PTHR31543">
    <property type="entry name" value="DYNEIN REGULATORY COMPLEX SUBUNIT 4"/>
    <property type="match status" value="1"/>
</dbReference>
<evidence type="ECO:0000313" key="16">
    <source>
        <dbReference type="Proteomes" id="UP000694843"/>
    </source>
</evidence>
<dbReference type="AlphaFoldDB" id="A0A8B7NQU1"/>
<dbReference type="GO" id="GO:0005874">
    <property type="term" value="C:microtubule"/>
    <property type="evidence" value="ECO:0007669"/>
    <property type="project" value="UniProtKB-KW"/>
</dbReference>
<evidence type="ECO:0000256" key="7">
    <source>
        <dbReference type="ARBA" id="ARBA00022846"/>
    </source>
</evidence>
<dbReference type="GO" id="GO:0005794">
    <property type="term" value="C:Golgi apparatus"/>
    <property type="evidence" value="ECO:0007669"/>
    <property type="project" value="TreeGrafter"/>
</dbReference>
<feature type="region of interest" description="Disordered" evidence="14">
    <location>
        <begin position="303"/>
        <end position="323"/>
    </location>
</feature>
<evidence type="ECO:0000256" key="2">
    <source>
        <dbReference type="ARBA" id="ARBA00004245"/>
    </source>
</evidence>
<organism evidence="16 17">
    <name type="scientific">Hyalella azteca</name>
    <name type="common">Amphipod</name>
    <dbReference type="NCBI Taxonomy" id="294128"/>
    <lineage>
        <taxon>Eukaryota</taxon>
        <taxon>Metazoa</taxon>
        <taxon>Ecdysozoa</taxon>
        <taxon>Arthropoda</taxon>
        <taxon>Crustacea</taxon>
        <taxon>Multicrustacea</taxon>
        <taxon>Malacostraca</taxon>
        <taxon>Eumalacostraca</taxon>
        <taxon>Peracarida</taxon>
        <taxon>Amphipoda</taxon>
        <taxon>Senticaudata</taxon>
        <taxon>Talitrida</taxon>
        <taxon>Talitroidea</taxon>
        <taxon>Hyalellidae</taxon>
        <taxon>Hyalella</taxon>
    </lineage>
</organism>
<keyword evidence="5" id="KW-0963">Cytoplasm</keyword>
<gene>
    <name evidence="17" type="primary">LOC108672845</name>
</gene>
<dbReference type="PANTHER" id="PTHR31543:SF0">
    <property type="entry name" value="DYNEIN REGULATORY COMPLEX SUBUNIT 4"/>
    <property type="match status" value="1"/>
</dbReference>
<dbReference type="OrthoDB" id="275583at2759"/>
<feature type="domain" description="Growth arrest-specific protein 8" evidence="15">
    <location>
        <begin position="236"/>
        <end position="432"/>
    </location>
</feature>
<evidence type="ECO:0000256" key="11">
    <source>
        <dbReference type="ARBA" id="ARBA00023273"/>
    </source>
</evidence>
<name>A0A8B7NQU1_HYAAZ</name>
<feature type="compositionally biased region" description="Basic residues" evidence="14">
    <location>
        <begin position="1"/>
        <end position="19"/>
    </location>
</feature>
<dbReference type="KEGG" id="hazt:108672845"/>
<dbReference type="Proteomes" id="UP000694843">
    <property type="component" value="Unplaced"/>
</dbReference>
<feature type="coiled-coil region" evidence="13">
    <location>
        <begin position="173"/>
        <end position="248"/>
    </location>
</feature>
<dbReference type="GO" id="GO:0031514">
    <property type="term" value="C:motile cilium"/>
    <property type="evidence" value="ECO:0007669"/>
    <property type="project" value="UniProtKB-SubCell"/>
</dbReference>
<comment type="similarity">
    <text evidence="3">Belongs to the DRC4 family.</text>
</comment>
<keyword evidence="6" id="KW-0493">Microtubule</keyword>
<evidence type="ECO:0000256" key="3">
    <source>
        <dbReference type="ARBA" id="ARBA00009859"/>
    </source>
</evidence>
<proteinExistence type="inferred from homology"/>
<keyword evidence="16" id="KW-1185">Reference proteome</keyword>
<dbReference type="InterPro" id="IPR025593">
    <property type="entry name" value="GAS8_dom"/>
</dbReference>
<keyword evidence="8 13" id="KW-0175">Coiled coil</keyword>
<comment type="subcellular location">
    <subcellularLocation>
        <location evidence="1">Cell projection</location>
        <location evidence="1">Cilium</location>
        <location evidence="1">Flagellum</location>
    </subcellularLocation>
    <subcellularLocation>
        <location evidence="2">Cytoplasm</location>
        <location evidence="2">Cytoskeleton</location>
    </subcellularLocation>
</comment>
<sequence length="455" mass="52243">MTGAKKKSEKGGKSKKGAKKSGGNRSQIILDGVPLAAMTRDQLEGHVSRLRQELDREREERSFVQLELERTHRLWEVATQSLLHETSKARLKDAEMAAAEEYHQQQIKVLQHKMKNVIGEHQDTLADLQVAGQKTLGSLREANQREEAMTMKQLQEVHDKMAESEARYLTTIANLKVAQARELQEEREKLRAEVAAISRKHDAKLEDLTEQLELKCKTELELQEARKNKFLEEVLETQKERIMQLKEYYTEVTESNTAEIERLRASIEEQASREGAVERRIAAVEEERSRLRVENQSLLQKVADSSRAQQRSQNLEQNLKSSSRRVKQLTAEKQELQCTLETLVQKSEQLEGERDQLYEQLVTVVGEVRQRSEMRNLVLENKLIQLSDQLEKREAVLSEVLAATSMDPVSVAQVTRQLEGIIQEKNESISALRSEVASIRRLYTDLLDNDQSRSK</sequence>
<evidence type="ECO:0000256" key="10">
    <source>
        <dbReference type="ARBA" id="ARBA00023212"/>
    </source>
</evidence>
<dbReference type="InterPro" id="IPR039308">
    <property type="entry name" value="GAS8"/>
</dbReference>
<feature type="coiled-coil region" evidence="13">
    <location>
        <begin position="40"/>
        <end position="67"/>
    </location>
</feature>
<evidence type="ECO:0000313" key="17">
    <source>
        <dbReference type="RefSeq" id="XP_018016082.1"/>
    </source>
</evidence>
<dbReference type="GeneID" id="108672845"/>
<keyword evidence="7" id="KW-0282">Flagellum</keyword>
<dbReference type="GO" id="GO:0008017">
    <property type="term" value="F:microtubule binding"/>
    <property type="evidence" value="ECO:0007669"/>
    <property type="project" value="InterPro"/>
</dbReference>
<evidence type="ECO:0000256" key="9">
    <source>
        <dbReference type="ARBA" id="ARBA00023069"/>
    </source>
</evidence>
<dbReference type="Pfam" id="PF13851">
    <property type="entry name" value="GAS"/>
    <property type="match status" value="1"/>
</dbReference>
<evidence type="ECO:0000259" key="15">
    <source>
        <dbReference type="Pfam" id="PF13851"/>
    </source>
</evidence>
<evidence type="ECO:0000256" key="5">
    <source>
        <dbReference type="ARBA" id="ARBA00022490"/>
    </source>
</evidence>
<evidence type="ECO:0000256" key="12">
    <source>
        <dbReference type="ARBA" id="ARBA00031568"/>
    </source>
</evidence>
<evidence type="ECO:0000256" key="14">
    <source>
        <dbReference type="SAM" id="MobiDB-lite"/>
    </source>
</evidence>
<dbReference type="GO" id="GO:0031267">
    <property type="term" value="F:small GTPase binding"/>
    <property type="evidence" value="ECO:0007669"/>
    <property type="project" value="InterPro"/>
</dbReference>
<dbReference type="RefSeq" id="XP_018016082.1">
    <property type="nucleotide sequence ID" value="XM_018160593.2"/>
</dbReference>